<proteinExistence type="predicted"/>
<protein>
    <submittedName>
        <fullName evidence="1">Uncharacterized protein</fullName>
    </submittedName>
</protein>
<dbReference type="AlphaFoldDB" id="A0A5N6UV41"/>
<dbReference type="OrthoDB" id="432970at2759"/>
<keyword evidence="2" id="KW-1185">Reference proteome</keyword>
<reference evidence="1 2" key="1">
    <citation type="submission" date="2019-04" db="EMBL/GenBank/DDBJ databases">
        <title>Friends and foes A comparative genomics study of 23 Aspergillus species from section Flavi.</title>
        <authorList>
            <consortium name="DOE Joint Genome Institute"/>
            <person name="Kjaerbolling I."/>
            <person name="Vesth T."/>
            <person name="Frisvad J.C."/>
            <person name="Nybo J.L."/>
            <person name="Theobald S."/>
            <person name="Kildgaard S."/>
            <person name="Isbrandt T."/>
            <person name="Kuo A."/>
            <person name="Sato A."/>
            <person name="Lyhne E.K."/>
            <person name="Kogle M.E."/>
            <person name="Wiebenga A."/>
            <person name="Kun R.S."/>
            <person name="Lubbers R.J."/>
            <person name="Makela M.R."/>
            <person name="Barry K."/>
            <person name="Chovatia M."/>
            <person name="Clum A."/>
            <person name="Daum C."/>
            <person name="Haridas S."/>
            <person name="He G."/>
            <person name="LaButti K."/>
            <person name="Lipzen A."/>
            <person name="Mondo S."/>
            <person name="Riley R."/>
            <person name="Salamov A."/>
            <person name="Simmons B.A."/>
            <person name="Magnuson J.K."/>
            <person name="Henrissat B."/>
            <person name="Mortensen U.H."/>
            <person name="Larsen T.O."/>
            <person name="Devries R.P."/>
            <person name="Grigoriev I.V."/>
            <person name="Machida M."/>
            <person name="Baker S.E."/>
            <person name="Andersen M.R."/>
        </authorList>
    </citation>
    <scope>NUCLEOTIDE SEQUENCE [LARGE SCALE GENOMIC DNA]</scope>
    <source>
        <strain evidence="1 2">CBS 117626</strain>
    </source>
</reference>
<evidence type="ECO:0000313" key="2">
    <source>
        <dbReference type="Proteomes" id="UP000326950"/>
    </source>
</evidence>
<feature type="non-terminal residue" evidence="1">
    <location>
        <position position="97"/>
    </location>
</feature>
<dbReference type="Proteomes" id="UP000326950">
    <property type="component" value="Unassembled WGS sequence"/>
</dbReference>
<gene>
    <name evidence="1" type="ORF">BDV40DRAFT_265331</name>
</gene>
<name>A0A5N6UV41_ASPTM</name>
<dbReference type="EMBL" id="ML738630">
    <property type="protein sequence ID" value="KAE8162293.1"/>
    <property type="molecule type" value="Genomic_DNA"/>
</dbReference>
<accession>A0A5N6UV41</accession>
<sequence length="97" mass="10653">MSRCFGGDIHGDVAVVRSSDARVNDYSEVFSRTESVRTLEFYKNRHAGNETNRRTKASMAATMGVSVEALGGMVPKGIPYLQRPAVTEPWMTSDLPS</sequence>
<evidence type="ECO:0000313" key="1">
    <source>
        <dbReference type="EMBL" id="KAE8162293.1"/>
    </source>
</evidence>
<organism evidence="1 2">
    <name type="scientific">Aspergillus tamarii</name>
    <dbReference type="NCBI Taxonomy" id="41984"/>
    <lineage>
        <taxon>Eukaryota</taxon>
        <taxon>Fungi</taxon>
        <taxon>Dikarya</taxon>
        <taxon>Ascomycota</taxon>
        <taxon>Pezizomycotina</taxon>
        <taxon>Eurotiomycetes</taxon>
        <taxon>Eurotiomycetidae</taxon>
        <taxon>Eurotiales</taxon>
        <taxon>Aspergillaceae</taxon>
        <taxon>Aspergillus</taxon>
        <taxon>Aspergillus subgen. Circumdati</taxon>
    </lineage>
</organism>